<dbReference type="AlphaFoldDB" id="A0AAV7ESL0"/>
<gene>
    <name evidence="2" type="ORF">H6P81_004764</name>
</gene>
<protein>
    <submittedName>
        <fullName evidence="2">Uncharacterized protein</fullName>
    </submittedName>
</protein>
<feature type="compositionally biased region" description="Basic and acidic residues" evidence="1">
    <location>
        <begin position="122"/>
        <end position="133"/>
    </location>
</feature>
<evidence type="ECO:0000256" key="1">
    <source>
        <dbReference type="SAM" id="MobiDB-lite"/>
    </source>
</evidence>
<sequence length="199" mass="22476">MGQVTHESPKSYSFYLGSDALSNYGHLRLFHGLGTHNREKKGKRAAQNQSPATHACFRIWEKGALPLRPAHTHPSYVQATKRDPRLRVRSGARLPSRRRRRLVAWVPQLLSYKFHRTNRLLPRSEAKQPEKRPRVGPGNTHAVLLPPCLPLRNLASDTTPRNRRVVNRRVRCTGNIIFPVFSAVGPGKMRGNGDGDRGC</sequence>
<proteinExistence type="predicted"/>
<name>A0AAV7ESL0_ARIFI</name>
<evidence type="ECO:0000313" key="2">
    <source>
        <dbReference type="EMBL" id="KAG9451860.1"/>
    </source>
</evidence>
<evidence type="ECO:0000313" key="3">
    <source>
        <dbReference type="Proteomes" id="UP000825729"/>
    </source>
</evidence>
<organism evidence="2 3">
    <name type="scientific">Aristolochia fimbriata</name>
    <name type="common">White veined hardy Dutchman's pipe vine</name>
    <dbReference type="NCBI Taxonomy" id="158543"/>
    <lineage>
        <taxon>Eukaryota</taxon>
        <taxon>Viridiplantae</taxon>
        <taxon>Streptophyta</taxon>
        <taxon>Embryophyta</taxon>
        <taxon>Tracheophyta</taxon>
        <taxon>Spermatophyta</taxon>
        <taxon>Magnoliopsida</taxon>
        <taxon>Magnoliidae</taxon>
        <taxon>Piperales</taxon>
        <taxon>Aristolochiaceae</taxon>
        <taxon>Aristolochia</taxon>
    </lineage>
</organism>
<feature type="region of interest" description="Disordered" evidence="1">
    <location>
        <begin position="122"/>
        <end position="141"/>
    </location>
</feature>
<comment type="caution">
    <text evidence="2">The sequence shown here is derived from an EMBL/GenBank/DDBJ whole genome shotgun (WGS) entry which is preliminary data.</text>
</comment>
<accession>A0AAV7ESL0</accession>
<reference evidence="2 3" key="1">
    <citation type="submission" date="2021-07" db="EMBL/GenBank/DDBJ databases">
        <title>The Aristolochia fimbriata genome: insights into angiosperm evolution, floral development and chemical biosynthesis.</title>
        <authorList>
            <person name="Jiao Y."/>
        </authorList>
    </citation>
    <scope>NUCLEOTIDE SEQUENCE [LARGE SCALE GENOMIC DNA]</scope>
    <source>
        <strain evidence="2">IBCAS-2021</strain>
        <tissue evidence="2">Leaf</tissue>
    </source>
</reference>
<dbReference type="Proteomes" id="UP000825729">
    <property type="component" value="Unassembled WGS sequence"/>
</dbReference>
<dbReference type="EMBL" id="JAINDJ010000003">
    <property type="protein sequence ID" value="KAG9451860.1"/>
    <property type="molecule type" value="Genomic_DNA"/>
</dbReference>
<keyword evidence="3" id="KW-1185">Reference proteome</keyword>